<evidence type="ECO:0000313" key="5">
    <source>
        <dbReference type="EMBL" id="MBA4496117.1"/>
    </source>
</evidence>
<comment type="similarity">
    <text evidence="2">Belongs to the IucA/IucC family.</text>
</comment>
<proteinExistence type="inferred from homology"/>
<keyword evidence="6" id="KW-1185">Reference proteome</keyword>
<feature type="domain" description="Aerobactin siderophore biosynthesis IucA/IucC N-terminal" evidence="3">
    <location>
        <begin position="152"/>
        <end position="389"/>
    </location>
</feature>
<dbReference type="Pfam" id="PF06276">
    <property type="entry name" value="FhuF"/>
    <property type="match status" value="1"/>
</dbReference>
<protein>
    <submittedName>
        <fullName evidence="5">IucA/IucC family siderophore biosynthesis protein</fullName>
    </submittedName>
</protein>
<reference evidence="5 6" key="1">
    <citation type="submission" date="2020-07" db="EMBL/GenBank/DDBJ databases">
        <authorList>
            <person name="Feng H."/>
        </authorList>
    </citation>
    <scope>NUCLEOTIDE SEQUENCE [LARGE SCALE GENOMIC DNA]</scope>
    <source>
        <strain evidence="6">s-10</strain>
    </source>
</reference>
<sequence>MPKKIAEQASMQSFLNCYLRETGNYELLPREELYEIKPGLSEVSAVRADHFVVCDLPHHRMEIIAPVKYWSLTDRHLFCFPLYYFSGGSEIPNELDYVTLVTLIIKELSVSRGISSYPDELIFRVIQSCRHIESYVSNRQQEAHALYDTHFDFLGTEQSLIFGHLLHPTPKSRQGLSDIEQSVCSPEQKGSFPLHYFQAHRSIVREQSNLPKKTTQLIKEEILSDPEISESFKKKYCQADETSILPVHPVQAQYLLRKPEIRKLMEEGLLVDLGIQGREYYPTSSLRTLYHPESRFMFKCSVNIKITNSVRLNKYKELERGVEVARILDSEIGKELKERFPDFHIIKDPAFITIAVPGSEESGFELVLRENPFMGENSQNVTLIAGLCQDAMPGYQPRLANLITDLASQEGRTTQEVSEDWFRQYLELSFKPVMWLYLKFGIALEAHQQNSLVQLCEGYPRQFYYRDNQGYYYCESTFPQLKRILPGINEKSQTRCADAVADERLRYYFFINHLLGLINAFGVFGLARESDLLEVLRSFLQQLKPDNREPSALITSLLEEKTLPCKGNLLTRLYDLDELTGPMESQSVYVHIPNPFLKEVRSAHEMATS</sequence>
<dbReference type="PANTHER" id="PTHR34384">
    <property type="entry name" value="L-2,3-DIAMINOPROPANOATE--CITRATE LIGASE"/>
    <property type="match status" value="1"/>
</dbReference>
<dbReference type="Pfam" id="PF04183">
    <property type="entry name" value="IucA_IucC"/>
    <property type="match status" value="1"/>
</dbReference>
<comment type="pathway">
    <text evidence="1">Siderophore biosynthesis.</text>
</comment>
<dbReference type="AlphaFoldDB" id="A0A7W1WU80"/>
<dbReference type="Proteomes" id="UP000535491">
    <property type="component" value="Unassembled WGS sequence"/>
</dbReference>
<feature type="domain" description="Aerobactin siderophore biosynthesis IucA/IucC-like C-terminal" evidence="4">
    <location>
        <begin position="419"/>
        <end position="580"/>
    </location>
</feature>
<dbReference type="InterPro" id="IPR037455">
    <property type="entry name" value="LucA/IucC-like"/>
</dbReference>
<dbReference type="GO" id="GO:0016881">
    <property type="term" value="F:acid-amino acid ligase activity"/>
    <property type="evidence" value="ECO:0007669"/>
    <property type="project" value="UniProtKB-ARBA"/>
</dbReference>
<name>A0A7W1WU80_9BACL</name>
<gene>
    <name evidence="5" type="ORF">H1191_17715</name>
</gene>
<dbReference type="GO" id="GO:0019290">
    <property type="term" value="P:siderophore biosynthetic process"/>
    <property type="evidence" value="ECO:0007669"/>
    <property type="project" value="InterPro"/>
</dbReference>
<evidence type="ECO:0000313" key="6">
    <source>
        <dbReference type="Proteomes" id="UP000535491"/>
    </source>
</evidence>
<dbReference type="Gene3D" id="1.10.510.40">
    <property type="match status" value="1"/>
</dbReference>
<evidence type="ECO:0000256" key="2">
    <source>
        <dbReference type="ARBA" id="ARBA00007832"/>
    </source>
</evidence>
<evidence type="ECO:0000256" key="1">
    <source>
        <dbReference type="ARBA" id="ARBA00004924"/>
    </source>
</evidence>
<comment type="caution">
    <text evidence="5">The sequence shown here is derived from an EMBL/GenBank/DDBJ whole genome shotgun (WGS) entry which is preliminary data.</text>
</comment>
<evidence type="ECO:0000259" key="3">
    <source>
        <dbReference type="Pfam" id="PF04183"/>
    </source>
</evidence>
<dbReference type="InterPro" id="IPR022770">
    <property type="entry name" value="IucA/IucC-like_C"/>
</dbReference>
<dbReference type="PANTHER" id="PTHR34384:SF5">
    <property type="entry name" value="L-2,3-DIAMINOPROPANOATE--CITRATE LIGASE"/>
    <property type="match status" value="1"/>
</dbReference>
<organism evidence="5 6">
    <name type="scientific">Paenactinomyces guangxiensis</name>
    <dbReference type="NCBI Taxonomy" id="1490290"/>
    <lineage>
        <taxon>Bacteria</taxon>
        <taxon>Bacillati</taxon>
        <taxon>Bacillota</taxon>
        <taxon>Bacilli</taxon>
        <taxon>Bacillales</taxon>
        <taxon>Thermoactinomycetaceae</taxon>
        <taxon>Paenactinomyces</taxon>
    </lineage>
</organism>
<dbReference type="InterPro" id="IPR007310">
    <property type="entry name" value="Aerobactin_biosyn_IucA/IucC_N"/>
</dbReference>
<accession>A0A7W1WU80</accession>
<dbReference type="EMBL" id="JACEIQ010000024">
    <property type="protein sequence ID" value="MBA4496117.1"/>
    <property type="molecule type" value="Genomic_DNA"/>
</dbReference>
<evidence type="ECO:0000259" key="4">
    <source>
        <dbReference type="Pfam" id="PF06276"/>
    </source>
</evidence>